<dbReference type="STRING" id="35128.B8BS83"/>
<dbReference type="InterPro" id="IPR036322">
    <property type="entry name" value="WD40_repeat_dom_sf"/>
</dbReference>
<dbReference type="OMA" id="STYITEW"/>
<proteinExistence type="predicted"/>
<gene>
    <name evidence="1" type="ORF">THAPSDRAFT_268130</name>
</gene>
<dbReference type="FunFam" id="2.130.10.10:FF:002927">
    <property type="entry name" value="Uncharacterized protein"/>
    <property type="match status" value="1"/>
</dbReference>
<evidence type="ECO:0000313" key="2">
    <source>
        <dbReference type="Proteomes" id="UP000001449"/>
    </source>
</evidence>
<dbReference type="PaxDb" id="35128-Thaps268130"/>
<dbReference type="InParanoid" id="B8BS83"/>
<dbReference type="HOGENOM" id="CLU_002392_3_0_1"/>
<dbReference type="KEGG" id="tps:THAPSDRAFT_268130"/>
<name>B8BS83_THAPS</name>
<dbReference type="SMART" id="SM00320">
    <property type="entry name" value="WD40"/>
    <property type="match status" value="6"/>
</dbReference>
<organism evidence="1 2">
    <name type="scientific">Thalassiosira pseudonana</name>
    <name type="common">Marine diatom</name>
    <name type="synonym">Cyclotella nana</name>
    <dbReference type="NCBI Taxonomy" id="35128"/>
    <lineage>
        <taxon>Eukaryota</taxon>
        <taxon>Sar</taxon>
        <taxon>Stramenopiles</taxon>
        <taxon>Ochrophyta</taxon>
        <taxon>Bacillariophyta</taxon>
        <taxon>Coscinodiscophyceae</taxon>
        <taxon>Thalassiosirophycidae</taxon>
        <taxon>Thalassiosirales</taxon>
        <taxon>Thalassiosiraceae</taxon>
        <taxon>Thalassiosira</taxon>
    </lineage>
</organism>
<dbReference type="GO" id="GO:0030686">
    <property type="term" value="C:90S preribosome"/>
    <property type="evidence" value="ECO:0007669"/>
    <property type="project" value="InterPro"/>
</dbReference>
<dbReference type="GO" id="GO:0032040">
    <property type="term" value="C:small-subunit processome"/>
    <property type="evidence" value="ECO:0000318"/>
    <property type="project" value="GO_Central"/>
</dbReference>
<reference evidence="1 2" key="1">
    <citation type="journal article" date="2004" name="Science">
        <title>The genome of the diatom Thalassiosira pseudonana: ecology, evolution, and metabolism.</title>
        <authorList>
            <person name="Armbrust E.V."/>
            <person name="Berges J.A."/>
            <person name="Bowler C."/>
            <person name="Green B.R."/>
            <person name="Martinez D."/>
            <person name="Putnam N.H."/>
            <person name="Zhou S."/>
            <person name="Allen A.E."/>
            <person name="Apt K.E."/>
            <person name="Bechner M."/>
            <person name="Brzezinski M.A."/>
            <person name="Chaal B.K."/>
            <person name="Chiovitti A."/>
            <person name="Davis A.K."/>
            <person name="Demarest M.S."/>
            <person name="Detter J.C."/>
            <person name="Glavina T."/>
            <person name="Goodstein D."/>
            <person name="Hadi M.Z."/>
            <person name="Hellsten U."/>
            <person name="Hildebrand M."/>
            <person name="Jenkins B.D."/>
            <person name="Jurka J."/>
            <person name="Kapitonov V.V."/>
            <person name="Kroger N."/>
            <person name="Lau W.W."/>
            <person name="Lane T.W."/>
            <person name="Larimer F.W."/>
            <person name="Lippmeier J.C."/>
            <person name="Lucas S."/>
            <person name="Medina M."/>
            <person name="Montsant A."/>
            <person name="Obornik M."/>
            <person name="Parker M.S."/>
            <person name="Palenik B."/>
            <person name="Pazour G.J."/>
            <person name="Richardson P.M."/>
            <person name="Rynearson T.A."/>
            <person name="Saito M.A."/>
            <person name="Schwartz D.C."/>
            <person name="Thamatrakoln K."/>
            <person name="Valentin K."/>
            <person name="Vardi A."/>
            <person name="Wilkerson F.P."/>
            <person name="Rokhsar D.S."/>
        </authorList>
    </citation>
    <scope>NUCLEOTIDE SEQUENCE [LARGE SCALE GENOMIC DNA]</scope>
    <source>
        <strain evidence="1 2">CCMP1335</strain>
    </source>
</reference>
<dbReference type="SUPFAM" id="SSF50978">
    <property type="entry name" value="WD40 repeat-like"/>
    <property type="match status" value="1"/>
</dbReference>
<reference evidence="1 2" key="2">
    <citation type="journal article" date="2008" name="Nature">
        <title>The Phaeodactylum genome reveals the evolutionary history of diatom genomes.</title>
        <authorList>
            <person name="Bowler C."/>
            <person name="Allen A.E."/>
            <person name="Badger J.H."/>
            <person name="Grimwood J."/>
            <person name="Jabbari K."/>
            <person name="Kuo A."/>
            <person name="Maheswari U."/>
            <person name="Martens C."/>
            <person name="Maumus F."/>
            <person name="Otillar R.P."/>
            <person name="Rayko E."/>
            <person name="Salamov A."/>
            <person name="Vandepoele K."/>
            <person name="Beszteri B."/>
            <person name="Gruber A."/>
            <person name="Heijde M."/>
            <person name="Katinka M."/>
            <person name="Mock T."/>
            <person name="Valentin K."/>
            <person name="Verret F."/>
            <person name="Berges J.A."/>
            <person name="Brownlee C."/>
            <person name="Cadoret J.P."/>
            <person name="Chiovitti A."/>
            <person name="Choi C.J."/>
            <person name="Coesel S."/>
            <person name="De Martino A."/>
            <person name="Detter J.C."/>
            <person name="Durkin C."/>
            <person name="Falciatore A."/>
            <person name="Fournet J."/>
            <person name="Haruta M."/>
            <person name="Huysman M.J."/>
            <person name="Jenkins B.D."/>
            <person name="Jiroutova K."/>
            <person name="Jorgensen R.E."/>
            <person name="Joubert Y."/>
            <person name="Kaplan A."/>
            <person name="Kroger N."/>
            <person name="Kroth P.G."/>
            <person name="La Roche J."/>
            <person name="Lindquist E."/>
            <person name="Lommer M."/>
            <person name="Martin-Jezequel V."/>
            <person name="Lopez P.J."/>
            <person name="Lucas S."/>
            <person name="Mangogna M."/>
            <person name="McGinnis K."/>
            <person name="Medlin L.K."/>
            <person name="Montsant A."/>
            <person name="Oudot-Le Secq M.P."/>
            <person name="Napoli C."/>
            <person name="Obornik M."/>
            <person name="Parker M.S."/>
            <person name="Petit J.L."/>
            <person name="Porcel B.M."/>
            <person name="Poulsen N."/>
            <person name="Robison M."/>
            <person name="Rychlewski L."/>
            <person name="Rynearson T.A."/>
            <person name="Schmutz J."/>
            <person name="Shapiro H."/>
            <person name="Siaut M."/>
            <person name="Stanley M."/>
            <person name="Sussman M.R."/>
            <person name="Taylor A.R."/>
            <person name="Vardi A."/>
            <person name="von Dassow P."/>
            <person name="Vyverman W."/>
            <person name="Willis A."/>
            <person name="Wyrwicz L.S."/>
            <person name="Rokhsar D.S."/>
            <person name="Weissenbach J."/>
            <person name="Armbrust E.V."/>
            <person name="Green B.R."/>
            <person name="Van de Peer Y."/>
            <person name="Grigoriev I.V."/>
        </authorList>
    </citation>
    <scope>NUCLEOTIDE SEQUENCE [LARGE SCALE GENOMIC DNA]</scope>
    <source>
        <strain evidence="1 2">CCMP1335</strain>
    </source>
</reference>
<dbReference type="AlphaFoldDB" id="B8BS83"/>
<dbReference type="Proteomes" id="UP000001449">
    <property type="component" value="Chromosome 1"/>
</dbReference>
<dbReference type="InterPro" id="IPR001680">
    <property type="entry name" value="WD40_rpt"/>
</dbReference>
<protein>
    <submittedName>
        <fullName evidence="1">Uncharacterized protein</fullName>
    </submittedName>
</protein>
<dbReference type="GeneID" id="7445259"/>
<dbReference type="PANTHER" id="PTHR44163">
    <property type="entry name" value="U3 SMALL NUCLEOLAR RNA-ASSOCIATED PROTEIN 4 HOMOLOG"/>
    <property type="match status" value="1"/>
</dbReference>
<dbReference type="EMBL" id="CM000638">
    <property type="protein sequence ID" value="EED96083.1"/>
    <property type="molecule type" value="Genomic_DNA"/>
</dbReference>
<dbReference type="Gene3D" id="2.130.10.10">
    <property type="entry name" value="YVTN repeat-like/Quinoprotein amine dehydrogenase"/>
    <property type="match status" value="2"/>
</dbReference>
<evidence type="ECO:0000313" key="1">
    <source>
        <dbReference type="EMBL" id="EED96083.1"/>
    </source>
</evidence>
<sequence>MRFLKLHPKSIVAMAASPLESTAGIVGSGGQQRLAISRQGGAVELVNPHERWVSVGHVSGVREREVDALVWVCGKTSSGNESSDGGADGASLSLGYHDRALQVRQMDERQRLFGCSRDGTIFELDFDGTVKIYRASYIGTASGGKAGVPELVATLPSAGNAILSVAWIPGLTILISGGGASLSYRWKATLRMTVESRGLRESTKVWALQALSDGTVISGDSLGHVQIWDGISGTMTQTFDQSEYSGDILCLAVSEDENRIFASGVDSRVMCIQRQGLPADMTDGNSSKGLVLESSPMRKWINICAHRKHTHDVRALAICHKNVSSSKSLELLVSGGVDTKVCTYIAKDFRSSRPRIWFNWSSLSPVSISKKQRLLAVTRNNRIDLYRLDDSTVMDRGILDHEEKDESKCLVKTIAIDSPFNLNCSVISNDGKFLAASDSASLYVFSLDVEDDSGVVDVRPSKLQLSKGCRRPCTSLRFDETDRLICATVDGPINVLRLASASYDESAPYTVSLDHIFKEHIEGVKMSSYHFPVVNLEVSSDGKWLAAGRFSCGKGAVHVFTRCSDNSFYIFNLSRRALSDWSRDMGLPILKALPKELTSRSEPVARIVANPSSPYKFILGAHGFFCVVDLNQPVPDKSSTFPTVSLRAKRSVVFDDDTDIYSSPLLPSRNGDGSKENDNKNFTVCLRYSAVLFQDFVAENEMVIVEEPWMSVLGELPGALARRVYGT</sequence>
<dbReference type="GO" id="GO:0000462">
    <property type="term" value="P:maturation of SSU-rRNA from tricistronic rRNA transcript (SSU-rRNA, 5.8S rRNA, LSU-rRNA)"/>
    <property type="evidence" value="ECO:0000318"/>
    <property type="project" value="GO_Central"/>
</dbReference>
<dbReference type="GO" id="GO:0034455">
    <property type="term" value="C:t-UTP complex"/>
    <property type="evidence" value="ECO:0000318"/>
    <property type="project" value="GO_Central"/>
</dbReference>
<dbReference type="eggNOG" id="KOG2048">
    <property type="taxonomic scope" value="Eukaryota"/>
</dbReference>
<accession>B8BS83</accession>
<dbReference type="InterPro" id="IPR015943">
    <property type="entry name" value="WD40/YVTN_repeat-like_dom_sf"/>
</dbReference>
<keyword evidence="2" id="KW-1185">Reference proteome</keyword>
<dbReference type="PANTHER" id="PTHR44163:SF1">
    <property type="entry name" value="U3 SMALL NUCLEOLAR RNA-ASSOCIATED PROTEIN 4 HOMOLOG"/>
    <property type="match status" value="1"/>
</dbReference>
<dbReference type="RefSeq" id="XP_002286442.1">
    <property type="nucleotide sequence ID" value="XM_002286406.1"/>
</dbReference>
<dbReference type="InterPro" id="IPR046351">
    <property type="entry name" value="UTP4"/>
</dbReference>